<name>A0ABT5XI17_9EURY</name>
<protein>
    <submittedName>
        <fullName evidence="1">Uncharacterized protein</fullName>
    </submittedName>
</protein>
<gene>
    <name evidence="1" type="ORF">P0O24_12330</name>
</gene>
<dbReference type="EMBL" id="JARFPL010000075">
    <property type="protein sequence ID" value="MDF0594361.1"/>
    <property type="molecule type" value="Genomic_DNA"/>
</dbReference>
<organism evidence="1 2">
    <name type="scientific">Candidatus Methanocrinis alkalitolerans</name>
    <dbReference type="NCBI Taxonomy" id="3033395"/>
    <lineage>
        <taxon>Archaea</taxon>
        <taxon>Methanobacteriati</taxon>
        <taxon>Methanobacteriota</taxon>
        <taxon>Stenosarchaea group</taxon>
        <taxon>Methanomicrobia</taxon>
        <taxon>Methanotrichales</taxon>
        <taxon>Methanotrichaceae</taxon>
        <taxon>Methanocrinis</taxon>
    </lineage>
</organism>
<reference evidence="1 2" key="1">
    <citation type="submission" date="2023-03" db="EMBL/GenBank/DDBJ databases">
        <title>Whole genome sequencing of Methanotrichaceae archaeon M04Ac.</title>
        <authorList>
            <person name="Khomyakova M.A."/>
            <person name="Merkel A.Y."/>
            <person name="Slobodkin A.I."/>
        </authorList>
    </citation>
    <scope>NUCLEOTIDE SEQUENCE [LARGE SCALE GENOMIC DNA]</scope>
    <source>
        <strain evidence="1 2">M04Ac</strain>
    </source>
</reference>
<evidence type="ECO:0000313" key="2">
    <source>
        <dbReference type="Proteomes" id="UP001215956"/>
    </source>
</evidence>
<sequence>MSPLSREEILGIYDRGPEAVIDLVESLYAIIILQEKRIAELEERVRSLHGSSVKEFKLHNISIFHTNYALSRFDPISRLTCCSLFDQANL</sequence>
<dbReference type="Proteomes" id="UP001215956">
    <property type="component" value="Unassembled WGS sequence"/>
</dbReference>
<comment type="caution">
    <text evidence="1">The sequence shown here is derived from an EMBL/GenBank/DDBJ whole genome shotgun (WGS) entry which is preliminary data.</text>
</comment>
<accession>A0ABT5XI17</accession>
<keyword evidence="2" id="KW-1185">Reference proteome</keyword>
<proteinExistence type="predicted"/>
<feature type="non-terminal residue" evidence="1">
    <location>
        <position position="90"/>
    </location>
</feature>
<evidence type="ECO:0000313" key="1">
    <source>
        <dbReference type="EMBL" id="MDF0594361.1"/>
    </source>
</evidence>